<feature type="transmembrane region" description="Helical" evidence="1">
    <location>
        <begin position="90"/>
        <end position="116"/>
    </location>
</feature>
<protein>
    <submittedName>
        <fullName evidence="2">Uncharacterized protein</fullName>
    </submittedName>
</protein>
<evidence type="ECO:0000313" key="3">
    <source>
        <dbReference type="Proteomes" id="UP000250257"/>
    </source>
</evidence>
<dbReference type="AlphaFoldDB" id="A0A2X3J9Y2"/>
<evidence type="ECO:0000313" key="2">
    <source>
        <dbReference type="EMBL" id="SQC71060.1"/>
    </source>
</evidence>
<reference evidence="2 3" key="1">
    <citation type="submission" date="2018-06" db="EMBL/GenBank/DDBJ databases">
        <authorList>
            <consortium name="Pathogen Informatics"/>
            <person name="Doyle S."/>
        </authorList>
    </citation>
    <scope>NUCLEOTIDE SEQUENCE [LARGE SCALE GENOMIC DNA]</scope>
    <source>
        <strain evidence="2 3">NCTC13940</strain>
    </source>
</reference>
<organism evidence="2 3">
    <name type="scientific">Listeria fleischmannii subsp. fleischmannii</name>
    <dbReference type="NCBI Taxonomy" id="1671902"/>
    <lineage>
        <taxon>Bacteria</taxon>
        <taxon>Bacillati</taxon>
        <taxon>Bacillota</taxon>
        <taxon>Bacilli</taxon>
        <taxon>Bacillales</taxon>
        <taxon>Listeriaceae</taxon>
        <taxon>Listeria</taxon>
    </lineage>
</organism>
<keyword evidence="1" id="KW-0812">Transmembrane</keyword>
<name>A0A2X3J9Y2_9LIST</name>
<keyword evidence="1" id="KW-0472">Membrane</keyword>
<feature type="transmembrane region" description="Helical" evidence="1">
    <location>
        <begin position="36"/>
        <end position="54"/>
    </location>
</feature>
<sequence>MEFVLDLIINLITLLNFIGASWILKSDRRNLNKIIAITNIVGMSIVGIAFFISSSDSVHFYHYVELGISCGITVTLLIFNILIKKFGETTLLIVCVWLLSILNLVAYIVYVVLTFISY</sequence>
<keyword evidence="1" id="KW-1133">Transmembrane helix</keyword>
<dbReference type="Proteomes" id="UP000250257">
    <property type="component" value="Unassembled WGS sequence"/>
</dbReference>
<feature type="transmembrane region" description="Helical" evidence="1">
    <location>
        <begin position="6"/>
        <end position="24"/>
    </location>
</feature>
<gene>
    <name evidence="2" type="ORF">NCTC13940_02317</name>
</gene>
<evidence type="ECO:0000256" key="1">
    <source>
        <dbReference type="SAM" id="Phobius"/>
    </source>
</evidence>
<feature type="transmembrane region" description="Helical" evidence="1">
    <location>
        <begin position="60"/>
        <end position="83"/>
    </location>
</feature>
<dbReference type="EMBL" id="UAWT01000033">
    <property type="protein sequence ID" value="SQC71060.1"/>
    <property type="molecule type" value="Genomic_DNA"/>
</dbReference>
<accession>A0A2X3J9Y2</accession>
<proteinExistence type="predicted"/>
<dbReference type="RefSeq" id="WP_007476225.1">
    <property type="nucleotide sequence ID" value="NZ_UAWT01000033.1"/>
</dbReference>